<keyword evidence="2" id="KW-1185">Reference proteome</keyword>
<protein>
    <submittedName>
        <fullName evidence="1">Uncharacterized protein</fullName>
    </submittedName>
</protein>
<evidence type="ECO:0000313" key="1">
    <source>
        <dbReference type="EMBL" id="KZR97365.1"/>
    </source>
</evidence>
<dbReference type="EMBL" id="LRGB01021727">
    <property type="protein sequence ID" value="KZR97365.1"/>
    <property type="molecule type" value="Genomic_DNA"/>
</dbReference>
<dbReference type="AlphaFoldDB" id="A0A164F2T4"/>
<sequence>MKISRFTILFGWPTNPHSARHFSRWPFSCWICKLERNLKRHDKKILLS</sequence>
<dbReference type="Proteomes" id="UP000076858">
    <property type="component" value="Unassembled WGS sequence"/>
</dbReference>
<accession>A0A164F2T4</accession>
<evidence type="ECO:0000313" key="2">
    <source>
        <dbReference type="Proteomes" id="UP000076858"/>
    </source>
</evidence>
<organism evidence="1 2">
    <name type="scientific">Daphnia magna</name>
    <dbReference type="NCBI Taxonomy" id="35525"/>
    <lineage>
        <taxon>Eukaryota</taxon>
        <taxon>Metazoa</taxon>
        <taxon>Ecdysozoa</taxon>
        <taxon>Arthropoda</taxon>
        <taxon>Crustacea</taxon>
        <taxon>Branchiopoda</taxon>
        <taxon>Diplostraca</taxon>
        <taxon>Cladocera</taxon>
        <taxon>Anomopoda</taxon>
        <taxon>Daphniidae</taxon>
        <taxon>Daphnia</taxon>
    </lineage>
</organism>
<gene>
    <name evidence="1" type="ORF">APZ42_007807</name>
</gene>
<reference evidence="1 2" key="1">
    <citation type="submission" date="2016-03" db="EMBL/GenBank/DDBJ databases">
        <title>EvidentialGene: Evidence-directed Construction of Genes on Genomes.</title>
        <authorList>
            <person name="Gilbert D.G."/>
            <person name="Choi J.-H."/>
            <person name="Mockaitis K."/>
            <person name="Colbourne J."/>
            <person name="Pfrender M."/>
        </authorList>
    </citation>
    <scope>NUCLEOTIDE SEQUENCE [LARGE SCALE GENOMIC DNA]</scope>
    <source>
        <strain evidence="1 2">Xinb3</strain>
        <tissue evidence="1">Complete organism</tissue>
    </source>
</reference>
<proteinExistence type="predicted"/>
<comment type="caution">
    <text evidence="1">The sequence shown here is derived from an EMBL/GenBank/DDBJ whole genome shotgun (WGS) entry which is preliminary data.</text>
</comment>
<name>A0A164F2T4_9CRUS</name>